<gene>
    <name evidence="1" type="ORF">Glove_219g148</name>
</gene>
<accession>A0A397IG00</accession>
<protein>
    <submittedName>
        <fullName evidence="1">Uncharacterized protein</fullName>
    </submittedName>
</protein>
<name>A0A397IG00_9GLOM</name>
<dbReference type="AlphaFoldDB" id="A0A397IG00"/>
<organism evidence="1 2">
    <name type="scientific">Diversispora epigaea</name>
    <dbReference type="NCBI Taxonomy" id="1348612"/>
    <lineage>
        <taxon>Eukaryota</taxon>
        <taxon>Fungi</taxon>
        <taxon>Fungi incertae sedis</taxon>
        <taxon>Mucoromycota</taxon>
        <taxon>Glomeromycotina</taxon>
        <taxon>Glomeromycetes</taxon>
        <taxon>Diversisporales</taxon>
        <taxon>Diversisporaceae</taxon>
        <taxon>Diversispora</taxon>
    </lineage>
</organism>
<dbReference type="EMBL" id="PQFF01000204">
    <property type="protein sequence ID" value="RHZ74849.1"/>
    <property type="molecule type" value="Genomic_DNA"/>
</dbReference>
<sequence length="49" mass="6114">MHHSQWKEPYCPILAECKEVYWNCGKLDWKLWAIECHFIITRCSWLWCQ</sequence>
<proteinExistence type="predicted"/>
<evidence type="ECO:0000313" key="2">
    <source>
        <dbReference type="Proteomes" id="UP000266861"/>
    </source>
</evidence>
<reference evidence="1 2" key="1">
    <citation type="submission" date="2018-08" db="EMBL/GenBank/DDBJ databases">
        <title>Genome and evolution of the arbuscular mycorrhizal fungus Diversispora epigaea (formerly Glomus versiforme) and its bacterial endosymbionts.</title>
        <authorList>
            <person name="Sun X."/>
            <person name="Fei Z."/>
            <person name="Harrison M."/>
        </authorList>
    </citation>
    <scope>NUCLEOTIDE SEQUENCE [LARGE SCALE GENOMIC DNA]</scope>
    <source>
        <strain evidence="1 2">IT104</strain>
    </source>
</reference>
<keyword evidence="2" id="KW-1185">Reference proteome</keyword>
<comment type="caution">
    <text evidence="1">The sequence shown here is derived from an EMBL/GenBank/DDBJ whole genome shotgun (WGS) entry which is preliminary data.</text>
</comment>
<dbReference type="Proteomes" id="UP000266861">
    <property type="component" value="Unassembled WGS sequence"/>
</dbReference>
<evidence type="ECO:0000313" key="1">
    <source>
        <dbReference type="EMBL" id="RHZ74849.1"/>
    </source>
</evidence>